<dbReference type="Pfam" id="PF00679">
    <property type="entry name" value="EFG_C"/>
    <property type="match status" value="1"/>
</dbReference>
<organism evidence="5 6">
    <name type="scientific">Micromonospora tarensis</name>
    <dbReference type="NCBI Taxonomy" id="2806100"/>
    <lineage>
        <taxon>Bacteria</taxon>
        <taxon>Bacillati</taxon>
        <taxon>Actinomycetota</taxon>
        <taxon>Actinomycetes</taxon>
        <taxon>Micromonosporales</taxon>
        <taxon>Micromonosporaceae</taxon>
        <taxon>Micromonospora</taxon>
    </lineage>
</organism>
<keyword evidence="3" id="KW-0342">GTP-binding</keyword>
<dbReference type="NCBIfam" id="TIGR00231">
    <property type="entry name" value="small_GTP"/>
    <property type="match status" value="1"/>
</dbReference>
<sequence length="660" mass="70913">MNFVNVGIVAHVDAGKTSLTERLLFNAGLIPHIGSVDRGDTQTDSHELERRRGITIKSAVVSFRVNDVHVNLVDTPGHSDFVAEVERALRMLDAAVLVISAVEGVQARTRVLMRRLVRMRIPTLIFVNKIDRMGARDADLVDSIREHLTPDCVVVSAVEAIGTRAARSRPRDPADPAFTEELAEVLGAHDESFLDAYLDDGVQLSARDCLRQLSRQVRAALVYPVHFGSAVTGEGVDQLTDALSTMTAPSPAGADAPLKATVFKLERGRAGEKIAYVRTFAGSLRARDRVRIYRGERGGGIREFGGRLSAVRVFDRGADAHEGVALPGAMAKVSGLPEARIGDQLGSAEGLLTDPLFAPPGMEAIVSARHPGQRAVLFAALQQLSEQDPVINVRRDELDGTVSVDLYGEVQKEVLAATLAEEFGIEVEFAPSRPLYVERLVGSGEALEEIGLDGPNFFWATVGLRLEPAAPGTGTTFQLAVELGSLPLAFHKAIEETVHQTLRYGLYGWSVIDCAVTLTRTGYASPISAAGDFRSATPLVVGDALKRAGTRVYEPVHRFSLEAPADAVGALLATLNAVQAIPDEHRVRGARTVVLGGVVPADQVDALAQRLPEVTSGEGVLLTEFDGYRPFAGPAPVRRHPGASPYDREKYMLHALGRVS</sequence>
<comment type="caution">
    <text evidence="5">The sequence shown here is derived from an EMBL/GenBank/DDBJ whole genome shotgun (WGS) entry which is preliminary data.</text>
</comment>
<feature type="domain" description="Tr-type G" evidence="4">
    <location>
        <begin position="1"/>
        <end position="252"/>
    </location>
</feature>
<dbReference type="InterPro" id="IPR014721">
    <property type="entry name" value="Ribsml_uS5_D2-typ_fold_subgr"/>
</dbReference>
<dbReference type="InterPro" id="IPR009000">
    <property type="entry name" value="Transl_B-barrel_sf"/>
</dbReference>
<evidence type="ECO:0000256" key="2">
    <source>
        <dbReference type="ARBA" id="ARBA00022917"/>
    </source>
</evidence>
<proteinExistence type="predicted"/>
<dbReference type="Gene3D" id="3.40.50.300">
    <property type="entry name" value="P-loop containing nucleotide triphosphate hydrolases"/>
    <property type="match status" value="1"/>
</dbReference>
<dbReference type="Pfam" id="PF03764">
    <property type="entry name" value="EFG_IV"/>
    <property type="match status" value="1"/>
</dbReference>
<accession>A0ABS1YDD4</accession>
<dbReference type="PRINTS" id="PR00315">
    <property type="entry name" value="ELONGATNFCT"/>
</dbReference>
<dbReference type="CDD" id="cd04168">
    <property type="entry name" value="TetM_like"/>
    <property type="match status" value="1"/>
</dbReference>
<evidence type="ECO:0000259" key="4">
    <source>
        <dbReference type="PROSITE" id="PS51722"/>
    </source>
</evidence>
<dbReference type="SUPFAM" id="SSF54980">
    <property type="entry name" value="EF-G C-terminal domain-like"/>
    <property type="match status" value="2"/>
</dbReference>
<dbReference type="PANTHER" id="PTHR43261">
    <property type="entry name" value="TRANSLATION ELONGATION FACTOR G-RELATED"/>
    <property type="match status" value="1"/>
</dbReference>
<dbReference type="PANTHER" id="PTHR43261:SF1">
    <property type="entry name" value="RIBOSOME-RELEASING FACTOR 2, MITOCHONDRIAL"/>
    <property type="match status" value="1"/>
</dbReference>
<dbReference type="CDD" id="cd01684">
    <property type="entry name" value="Tet_like_IV"/>
    <property type="match status" value="1"/>
</dbReference>
<dbReference type="Pfam" id="PF14492">
    <property type="entry name" value="EFG_III"/>
    <property type="match status" value="1"/>
</dbReference>
<dbReference type="SUPFAM" id="SSF50447">
    <property type="entry name" value="Translation proteins"/>
    <property type="match status" value="1"/>
</dbReference>
<dbReference type="SUPFAM" id="SSF52540">
    <property type="entry name" value="P-loop containing nucleoside triphosphate hydrolases"/>
    <property type="match status" value="1"/>
</dbReference>
<dbReference type="InterPro" id="IPR027417">
    <property type="entry name" value="P-loop_NTPase"/>
</dbReference>
<protein>
    <submittedName>
        <fullName evidence="5">TetM/TetW/TetO/TetS family tetracycline resistance ribosomal protection protein</fullName>
    </submittedName>
</protein>
<keyword evidence="2" id="KW-0648">Protein biosynthesis</keyword>
<dbReference type="PROSITE" id="PS51722">
    <property type="entry name" value="G_TR_2"/>
    <property type="match status" value="1"/>
</dbReference>
<dbReference type="EMBL" id="JAEVHL010000023">
    <property type="protein sequence ID" value="MBM0275419.1"/>
    <property type="molecule type" value="Genomic_DNA"/>
</dbReference>
<dbReference type="Pfam" id="PF00009">
    <property type="entry name" value="GTP_EFTU"/>
    <property type="match status" value="1"/>
</dbReference>
<dbReference type="InterPro" id="IPR005517">
    <property type="entry name" value="Transl_elong_EFG/EF2_IV"/>
</dbReference>
<keyword evidence="6" id="KW-1185">Reference proteome</keyword>
<evidence type="ECO:0000313" key="5">
    <source>
        <dbReference type="EMBL" id="MBM0275419.1"/>
    </source>
</evidence>
<reference evidence="5 6" key="1">
    <citation type="submission" date="2021-01" db="EMBL/GenBank/DDBJ databases">
        <title>Draft genome sequence of Micromonospora sp. strain STR1s_6.</title>
        <authorList>
            <person name="Karlyshev A."/>
            <person name="Jawad R."/>
        </authorList>
    </citation>
    <scope>NUCLEOTIDE SEQUENCE [LARGE SCALE GENOMIC DNA]</scope>
    <source>
        <strain evidence="5 6">STR1S-6</strain>
    </source>
</reference>
<dbReference type="InterPro" id="IPR000795">
    <property type="entry name" value="T_Tr_GTP-bd_dom"/>
</dbReference>
<evidence type="ECO:0000256" key="3">
    <source>
        <dbReference type="ARBA" id="ARBA00023134"/>
    </source>
</evidence>
<dbReference type="SMART" id="SM00889">
    <property type="entry name" value="EFG_IV"/>
    <property type="match status" value="1"/>
</dbReference>
<evidence type="ECO:0000256" key="1">
    <source>
        <dbReference type="ARBA" id="ARBA00022741"/>
    </source>
</evidence>
<name>A0ABS1YDD4_9ACTN</name>
<dbReference type="Gene3D" id="3.30.230.10">
    <property type="match status" value="1"/>
</dbReference>
<dbReference type="InterPro" id="IPR041095">
    <property type="entry name" value="EFG_II"/>
</dbReference>
<dbReference type="Gene3D" id="3.30.70.870">
    <property type="entry name" value="Elongation Factor G (Translational Gtpase), domain 3"/>
    <property type="match status" value="1"/>
</dbReference>
<keyword evidence="1" id="KW-0547">Nucleotide-binding</keyword>
<dbReference type="Proteomes" id="UP000622245">
    <property type="component" value="Unassembled WGS sequence"/>
</dbReference>
<dbReference type="InterPro" id="IPR031157">
    <property type="entry name" value="G_TR_CS"/>
</dbReference>
<gene>
    <name evidence="5" type="ORF">JM949_08110</name>
</gene>
<dbReference type="RefSeq" id="WP_203147818.1">
    <property type="nucleotide sequence ID" value="NZ_JAEVHL010000023.1"/>
</dbReference>
<dbReference type="PROSITE" id="PS00301">
    <property type="entry name" value="G_TR_1"/>
    <property type="match status" value="1"/>
</dbReference>
<dbReference type="PRINTS" id="PR01037">
    <property type="entry name" value="TCRTETOQM"/>
</dbReference>
<dbReference type="SUPFAM" id="SSF54211">
    <property type="entry name" value="Ribosomal protein S5 domain 2-like"/>
    <property type="match status" value="1"/>
</dbReference>
<dbReference type="InterPro" id="IPR005225">
    <property type="entry name" value="Small_GTP-bd"/>
</dbReference>
<dbReference type="InterPro" id="IPR020568">
    <property type="entry name" value="Ribosomal_Su5_D2-typ_SF"/>
</dbReference>
<dbReference type="InterPro" id="IPR035647">
    <property type="entry name" value="EFG_III/V"/>
</dbReference>
<dbReference type="InterPro" id="IPR000640">
    <property type="entry name" value="EFG_V-like"/>
</dbReference>
<evidence type="ECO:0000313" key="6">
    <source>
        <dbReference type="Proteomes" id="UP000622245"/>
    </source>
</evidence>
<dbReference type="Gene3D" id="2.40.30.10">
    <property type="entry name" value="Translation factors"/>
    <property type="match status" value="1"/>
</dbReference>